<evidence type="ECO:0000313" key="2">
    <source>
        <dbReference type="Proteomes" id="UP000580250"/>
    </source>
</evidence>
<proteinExistence type="predicted"/>
<dbReference type="AlphaFoldDB" id="A0A6V7Y7X1"/>
<comment type="caution">
    <text evidence="1">The sequence shown here is derived from an EMBL/GenBank/DDBJ whole genome shotgun (WGS) entry which is preliminary data.</text>
</comment>
<gene>
    <name evidence="1" type="ORF">MENT_LOCUS61584</name>
</gene>
<name>A0A6V7Y7X1_MELEN</name>
<sequence length="89" mass="10577">MSNFISQLKFIDGYFKYTLIWLKSLVNYPRNKVNIKTLPLREWLLGRNFGNALPLAKLKLKYSYISWIRVQRVLVCVSKIVGWILELKD</sequence>
<protein>
    <submittedName>
        <fullName evidence="1">Uncharacterized protein</fullName>
    </submittedName>
</protein>
<dbReference type="Proteomes" id="UP000580250">
    <property type="component" value="Unassembled WGS sequence"/>
</dbReference>
<accession>A0A6V7Y7X1</accession>
<dbReference type="EMBL" id="CAJEWN010003432">
    <property type="protein sequence ID" value="CAD2207625.1"/>
    <property type="molecule type" value="Genomic_DNA"/>
</dbReference>
<evidence type="ECO:0000313" key="1">
    <source>
        <dbReference type="EMBL" id="CAD2207625.1"/>
    </source>
</evidence>
<reference evidence="1 2" key="1">
    <citation type="submission" date="2020-08" db="EMBL/GenBank/DDBJ databases">
        <authorList>
            <person name="Koutsovoulos G."/>
            <person name="Danchin GJ E."/>
        </authorList>
    </citation>
    <scope>NUCLEOTIDE SEQUENCE [LARGE SCALE GENOMIC DNA]</scope>
</reference>
<organism evidence="1 2">
    <name type="scientific">Meloidogyne enterolobii</name>
    <name type="common">Root-knot nematode worm</name>
    <name type="synonym">Meloidogyne mayaguensis</name>
    <dbReference type="NCBI Taxonomy" id="390850"/>
    <lineage>
        <taxon>Eukaryota</taxon>
        <taxon>Metazoa</taxon>
        <taxon>Ecdysozoa</taxon>
        <taxon>Nematoda</taxon>
        <taxon>Chromadorea</taxon>
        <taxon>Rhabditida</taxon>
        <taxon>Tylenchina</taxon>
        <taxon>Tylenchomorpha</taxon>
        <taxon>Tylenchoidea</taxon>
        <taxon>Meloidogynidae</taxon>
        <taxon>Meloidogyninae</taxon>
        <taxon>Meloidogyne</taxon>
    </lineage>
</organism>